<feature type="signal peptide" evidence="1">
    <location>
        <begin position="1"/>
        <end position="25"/>
    </location>
</feature>
<accession>A0ABR1SMR0</accession>
<name>A0ABR1SMR0_9PEZI</name>
<reference evidence="2 3" key="1">
    <citation type="submission" date="2023-01" db="EMBL/GenBank/DDBJ databases">
        <title>Analysis of 21 Apiospora genomes using comparative genomics revels a genus with tremendous synthesis potential of carbohydrate active enzymes and secondary metabolites.</title>
        <authorList>
            <person name="Sorensen T."/>
        </authorList>
    </citation>
    <scope>NUCLEOTIDE SEQUENCE [LARGE SCALE GENOMIC DNA]</scope>
    <source>
        <strain evidence="2 3">CBS 33761</strain>
    </source>
</reference>
<evidence type="ECO:0000256" key="1">
    <source>
        <dbReference type="SAM" id="SignalP"/>
    </source>
</evidence>
<feature type="chain" id="PRO_5047128367" description="Lysine-specific metallo-endopeptidase domain-containing protein" evidence="1">
    <location>
        <begin position="26"/>
        <end position="326"/>
    </location>
</feature>
<dbReference type="Gene3D" id="3.40.390.10">
    <property type="entry name" value="Collagenase (Catalytic Domain)"/>
    <property type="match status" value="1"/>
</dbReference>
<dbReference type="Proteomes" id="UP001444661">
    <property type="component" value="Unassembled WGS sequence"/>
</dbReference>
<evidence type="ECO:0008006" key="4">
    <source>
        <dbReference type="Google" id="ProtNLM"/>
    </source>
</evidence>
<evidence type="ECO:0000313" key="3">
    <source>
        <dbReference type="Proteomes" id="UP001444661"/>
    </source>
</evidence>
<evidence type="ECO:0000313" key="2">
    <source>
        <dbReference type="EMBL" id="KAK8035576.1"/>
    </source>
</evidence>
<dbReference type="InterPro" id="IPR024079">
    <property type="entry name" value="MetalloPept_cat_dom_sf"/>
</dbReference>
<keyword evidence="3" id="KW-1185">Reference proteome</keyword>
<sequence>MFFGKYVLPALVPLFILAILLPVFSQEPDSSGYSTLLVDDSCDGNQTETIRQAHRDAADMAHTALEIAQDEPSSIYRYAINWNSTAAIDYFGSPSSNFAYREHILRTLTLASRINAGWSNSGGDNSQSRPIKVTCNDPRSRCGIASTAYTDNGLDQKYPLVNYCPGFFQDLSSHSDAWHKMRDGPAPPDAWHNVRNLRSQASTALHELLHINSSWPSNVCAGGCADTLQDLDGGREMVWTYRAGLAKLLARRDVRAAAQTADNYVYYAMSRWMEVKDAAQYPPLPLGMEPGQIPTVERRQGGGGAWGATASRYGSGGYGCRGRAAA</sequence>
<dbReference type="SUPFAM" id="SSF55486">
    <property type="entry name" value="Metalloproteases ('zincins'), catalytic domain"/>
    <property type="match status" value="1"/>
</dbReference>
<comment type="caution">
    <text evidence="2">The sequence shown here is derived from an EMBL/GenBank/DDBJ whole genome shotgun (WGS) entry which is preliminary data.</text>
</comment>
<organism evidence="2 3">
    <name type="scientific">Apiospora rasikravindrae</name>
    <dbReference type="NCBI Taxonomy" id="990691"/>
    <lineage>
        <taxon>Eukaryota</taxon>
        <taxon>Fungi</taxon>
        <taxon>Dikarya</taxon>
        <taxon>Ascomycota</taxon>
        <taxon>Pezizomycotina</taxon>
        <taxon>Sordariomycetes</taxon>
        <taxon>Xylariomycetidae</taxon>
        <taxon>Amphisphaeriales</taxon>
        <taxon>Apiosporaceae</taxon>
        <taxon>Apiospora</taxon>
    </lineage>
</organism>
<gene>
    <name evidence="2" type="ORF">PG993_010571</name>
</gene>
<dbReference type="EMBL" id="JAQQWK010000009">
    <property type="protein sequence ID" value="KAK8035576.1"/>
    <property type="molecule type" value="Genomic_DNA"/>
</dbReference>
<proteinExistence type="predicted"/>
<keyword evidence="1" id="KW-0732">Signal</keyword>
<protein>
    <recommendedName>
        <fullName evidence="4">Lysine-specific metallo-endopeptidase domain-containing protein</fullName>
    </recommendedName>
</protein>